<reference evidence="1" key="1">
    <citation type="journal article" date="2014" name="Front. Microbiol.">
        <title>High frequency of phylogenetically diverse reductive dehalogenase-homologous genes in deep subseafloor sedimentary metagenomes.</title>
        <authorList>
            <person name="Kawai M."/>
            <person name="Futagami T."/>
            <person name="Toyoda A."/>
            <person name="Takaki Y."/>
            <person name="Nishi S."/>
            <person name="Hori S."/>
            <person name="Arai W."/>
            <person name="Tsubouchi T."/>
            <person name="Morono Y."/>
            <person name="Uchiyama I."/>
            <person name="Ito T."/>
            <person name="Fujiyama A."/>
            <person name="Inagaki F."/>
            <person name="Takami H."/>
        </authorList>
    </citation>
    <scope>NUCLEOTIDE SEQUENCE</scope>
    <source>
        <strain evidence="1">Expedition CK06-06</strain>
    </source>
</reference>
<organism evidence="1">
    <name type="scientific">marine sediment metagenome</name>
    <dbReference type="NCBI Taxonomy" id="412755"/>
    <lineage>
        <taxon>unclassified sequences</taxon>
        <taxon>metagenomes</taxon>
        <taxon>ecological metagenomes</taxon>
    </lineage>
</organism>
<proteinExistence type="predicted"/>
<gene>
    <name evidence="1" type="ORF">S06H3_22477</name>
</gene>
<dbReference type="EMBL" id="BARV01012024">
    <property type="protein sequence ID" value="GAI14796.1"/>
    <property type="molecule type" value="Genomic_DNA"/>
</dbReference>
<sequence>MDAVVQRAIDAARAAGALATKTAEETVDTGKFVWEMPRDRVLRLMDEAVEAARKAREDAAALTLAQAIQAAKDAEVAASKSKGLVEGVVDFIGGFVNDAGKFLSDGVKGLVGGAVDAVNWLTDMILHPDRFITWLSDILAAAW</sequence>
<dbReference type="AlphaFoldDB" id="X1M9L2"/>
<evidence type="ECO:0000313" key="1">
    <source>
        <dbReference type="EMBL" id="GAI14796.1"/>
    </source>
</evidence>
<protein>
    <submittedName>
        <fullName evidence="1">Uncharacterized protein</fullName>
    </submittedName>
</protein>
<accession>X1M9L2</accession>
<comment type="caution">
    <text evidence="1">The sequence shown here is derived from an EMBL/GenBank/DDBJ whole genome shotgun (WGS) entry which is preliminary data.</text>
</comment>
<name>X1M9L2_9ZZZZ</name>